<evidence type="ECO:0000256" key="1">
    <source>
        <dbReference type="SAM" id="MobiDB-lite"/>
    </source>
</evidence>
<gene>
    <name evidence="3" type="ORF">MSAN_01150600</name>
</gene>
<proteinExistence type="predicted"/>
<feature type="transmembrane region" description="Helical" evidence="2">
    <location>
        <begin position="82"/>
        <end position="101"/>
    </location>
</feature>
<dbReference type="EMBL" id="JACAZH010000008">
    <property type="protein sequence ID" value="KAF7361187.1"/>
    <property type="molecule type" value="Genomic_DNA"/>
</dbReference>
<reference evidence="3" key="1">
    <citation type="submission" date="2020-05" db="EMBL/GenBank/DDBJ databases">
        <title>Mycena genomes resolve the evolution of fungal bioluminescence.</title>
        <authorList>
            <person name="Tsai I.J."/>
        </authorList>
    </citation>
    <scope>NUCLEOTIDE SEQUENCE</scope>
    <source>
        <strain evidence="3">160909Yilan</strain>
    </source>
</reference>
<comment type="caution">
    <text evidence="3">The sequence shown here is derived from an EMBL/GenBank/DDBJ whole genome shotgun (WGS) entry which is preliminary data.</text>
</comment>
<dbReference type="AlphaFoldDB" id="A0A8H6YLD4"/>
<evidence type="ECO:0000313" key="3">
    <source>
        <dbReference type="EMBL" id="KAF7361187.1"/>
    </source>
</evidence>
<feature type="region of interest" description="Disordered" evidence="1">
    <location>
        <begin position="329"/>
        <end position="359"/>
    </location>
</feature>
<evidence type="ECO:0000256" key="2">
    <source>
        <dbReference type="SAM" id="Phobius"/>
    </source>
</evidence>
<keyword evidence="2" id="KW-1133">Transmembrane helix</keyword>
<organism evidence="3 4">
    <name type="scientific">Mycena sanguinolenta</name>
    <dbReference type="NCBI Taxonomy" id="230812"/>
    <lineage>
        <taxon>Eukaryota</taxon>
        <taxon>Fungi</taxon>
        <taxon>Dikarya</taxon>
        <taxon>Basidiomycota</taxon>
        <taxon>Agaricomycotina</taxon>
        <taxon>Agaricomycetes</taxon>
        <taxon>Agaricomycetidae</taxon>
        <taxon>Agaricales</taxon>
        <taxon>Marasmiineae</taxon>
        <taxon>Mycenaceae</taxon>
        <taxon>Mycena</taxon>
    </lineage>
</organism>
<accession>A0A8H6YLD4</accession>
<keyword evidence="2" id="KW-0812">Transmembrane</keyword>
<sequence length="385" mass="43220">MCYANRWRQAVRIGVLTLQVFMLPPELFEVIIGHAWGCLSTSSHQHALSMTRWMLVSHDWLKIVLIVVFRDLWITSDAHFNYIFRICSFCASSFICGLAGITDPEGHFRRTCRCLTISVYHKFQGDYADECAQLTEYATADSPQARGRLFTKSHLHQHRYQKYAAYAISSKNIASFIASYTPAITSLHFVLIDRTAIYRAWDTSYPFSSYLWVLTDTYPASLVELHVTFAYTSPPPALLIDAPRGTFFPPPSRLDMPLECCFHGVRRLVVWDANADFVAFLTTACPQLQTIESTAEFTREDVPETVPAAVRDRLVFVCLPRTDDWGLTGSTDAVPLPQRDPPAERPASPALPPSKREKTVSGAFSSTFCGDASDTPLCFPASFST</sequence>
<evidence type="ECO:0000313" key="4">
    <source>
        <dbReference type="Proteomes" id="UP000623467"/>
    </source>
</evidence>
<dbReference type="OrthoDB" id="2891214at2759"/>
<keyword evidence="4" id="KW-1185">Reference proteome</keyword>
<name>A0A8H6YLD4_9AGAR</name>
<dbReference type="Proteomes" id="UP000623467">
    <property type="component" value="Unassembled WGS sequence"/>
</dbReference>
<keyword evidence="2" id="KW-0472">Membrane</keyword>
<protein>
    <submittedName>
        <fullName evidence="3">Uncharacterized protein</fullName>
    </submittedName>
</protein>